<dbReference type="RefSeq" id="WP_153734928.1">
    <property type="nucleotide sequence ID" value="NZ_WJNG01000001.1"/>
</dbReference>
<keyword evidence="2" id="KW-0472">Membrane</keyword>
<dbReference type="SMART" id="SM00698">
    <property type="entry name" value="MORN"/>
    <property type="match status" value="4"/>
</dbReference>
<dbReference type="EMBL" id="WJNG01000001">
    <property type="protein sequence ID" value="MRH41267.1"/>
    <property type="molecule type" value="Genomic_DNA"/>
</dbReference>
<evidence type="ECO:0000256" key="2">
    <source>
        <dbReference type="SAM" id="Phobius"/>
    </source>
</evidence>
<reference evidence="3" key="1">
    <citation type="submission" date="2019-11" db="EMBL/GenBank/DDBJ databases">
        <authorList>
            <person name="Li J."/>
        </authorList>
    </citation>
    <scope>NUCLEOTIDE SEQUENCE</scope>
    <source>
        <strain evidence="3">B6B</strain>
    </source>
</reference>
<protein>
    <submittedName>
        <fullName evidence="3">Uncharacterized protein</fullName>
    </submittedName>
</protein>
<feature type="transmembrane region" description="Helical" evidence="2">
    <location>
        <begin position="107"/>
        <end position="127"/>
    </location>
</feature>
<dbReference type="Pfam" id="PF02493">
    <property type="entry name" value="MORN"/>
    <property type="match status" value="5"/>
</dbReference>
<dbReference type="Proteomes" id="UP000799092">
    <property type="component" value="Unassembled WGS sequence"/>
</dbReference>
<dbReference type="PANTHER" id="PTHR23084:SF263">
    <property type="entry name" value="MORN REPEAT-CONTAINING PROTEIN 1"/>
    <property type="match status" value="1"/>
</dbReference>
<gene>
    <name evidence="3" type="ORF">GH741_01100</name>
</gene>
<feature type="transmembrane region" description="Helical" evidence="2">
    <location>
        <begin position="6"/>
        <end position="22"/>
    </location>
</feature>
<feature type="transmembrane region" description="Helical" evidence="2">
    <location>
        <begin position="71"/>
        <end position="95"/>
    </location>
</feature>
<keyword evidence="2" id="KW-0812">Transmembrane</keyword>
<dbReference type="SUPFAM" id="SSF82185">
    <property type="entry name" value="Histone H3 K4-specific methyltransferase SET7/9 N-terminal domain"/>
    <property type="match status" value="2"/>
</dbReference>
<dbReference type="InterPro" id="IPR003409">
    <property type="entry name" value="MORN"/>
</dbReference>
<comment type="caution">
    <text evidence="3">The sequence shown here is derived from an EMBL/GenBank/DDBJ whole genome shotgun (WGS) entry which is preliminary data.</text>
</comment>
<accession>A0A6A8DEC2</accession>
<organism evidence="3 4">
    <name type="scientific">Aquibacillus halophilus</name>
    <dbReference type="NCBI Taxonomy" id="930132"/>
    <lineage>
        <taxon>Bacteria</taxon>
        <taxon>Bacillati</taxon>
        <taxon>Bacillota</taxon>
        <taxon>Bacilli</taxon>
        <taxon>Bacillales</taxon>
        <taxon>Bacillaceae</taxon>
        <taxon>Aquibacillus</taxon>
    </lineage>
</organism>
<evidence type="ECO:0000256" key="1">
    <source>
        <dbReference type="ARBA" id="ARBA00022737"/>
    </source>
</evidence>
<keyword evidence="2" id="KW-1133">Transmembrane helix</keyword>
<name>A0A6A8DEC2_9BACI</name>
<feature type="transmembrane region" description="Helical" evidence="2">
    <location>
        <begin position="42"/>
        <end position="65"/>
    </location>
</feature>
<dbReference type="AlphaFoldDB" id="A0A6A8DEC2"/>
<evidence type="ECO:0000313" key="3">
    <source>
        <dbReference type="EMBL" id="MRH41267.1"/>
    </source>
</evidence>
<proteinExistence type="predicted"/>
<evidence type="ECO:0000313" key="4">
    <source>
        <dbReference type="Proteomes" id="UP000799092"/>
    </source>
</evidence>
<keyword evidence="4" id="KW-1185">Reference proteome</keyword>
<dbReference type="Gene3D" id="2.20.110.10">
    <property type="entry name" value="Histone H3 K4-specific methyltransferase SET7/9 N-terminal domain"/>
    <property type="match status" value="2"/>
</dbReference>
<dbReference type="OrthoDB" id="38457at2"/>
<dbReference type="PANTHER" id="PTHR23084">
    <property type="entry name" value="PHOSPHATIDYLINOSITOL-4-PHOSPHATE 5-KINASE RELATED"/>
    <property type="match status" value="1"/>
</dbReference>
<sequence>MLTLLLFILLFLSGLALIIGFIKPKWIVLWDTPEKRTRKKVFVYFGLTISGSAILLIGLGFAWIISAMILFLFLGCIALISLFVGLIAPTKIVILGKQTRKGVLLQYSGLLVLILVGLGVIVGVGMADEEIDERVLSGEYAGERQGEIKHGEGKIANSSTSYEGSWANDQRNGFGTEVVDLGLAVNYKYEGNWKDDRKHGQGTETGKILWIDVIYEGEYKNGLRDGYGKYIDRKGNIYQGEWKDDLPYGEGEMILTNGEKYVGQVNGWTRHGYGKATLKDGTVMEGEWVDNELVE</sequence>
<keyword evidence="1" id="KW-0677">Repeat</keyword>